<accession>A0ACC0ACU0</accession>
<sequence>MELTMSSFQHSGGEPCVQFLFKIKQVFASGKLDVANFFGPYTKILVRVDDNLTALNDLTLITLPKLNIEDKSCDCLHRIGKSMSKLNDQFVSVIARLYTIKIQLENLKDNPKATNTCRKSSVPIDRAKEGESLHSLYHFERPPLGPQLDAAGKLKAMRKELMQMKRKRSQNKEMYFGKFGNINNLLSVSGFEDVDNIGNEFESRFVMRTLAPRKWLEDVVFIPLNWVIHTCIVCWSSSPRKNCSFLTHYQQNFIKYLLMVDLQNVNKTPPVSLKTSPLQQLFSSFISITNSPINECIPCIISLDYPLSIIFFQIRE</sequence>
<dbReference type="EMBL" id="CM044706">
    <property type="protein sequence ID" value="KAI5658401.1"/>
    <property type="molecule type" value="Genomic_DNA"/>
</dbReference>
<proteinExistence type="predicted"/>
<keyword evidence="2" id="KW-1185">Reference proteome</keyword>
<dbReference type="Proteomes" id="UP001060085">
    <property type="component" value="Linkage Group LG06"/>
</dbReference>
<protein>
    <submittedName>
        <fullName evidence="1">Uncharacterized protein</fullName>
    </submittedName>
</protein>
<gene>
    <name evidence="1" type="ORF">M9H77_27194</name>
</gene>
<evidence type="ECO:0000313" key="1">
    <source>
        <dbReference type="EMBL" id="KAI5658401.1"/>
    </source>
</evidence>
<comment type="caution">
    <text evidence="1">The sequence shown here is derived from an EMBL/GenBank/DDBJ whole genome shotgun (WGS) entry which is preliminary data.</text>
</comment>
<name>A0ACC0ACU0_CATRO</name>
<evidence type="ECO:0000313" key="2">
    <source>
        <dbReference type="Proteomes" id="UP001060085"/>
    </source>
</evidence>
<organism evidence="1 2">
    <name type="scientific">Catharanthus roseus</name>
    <name type="common">Madagascar periwinkle</name>
    <name type="synonym">Vinca rosea</name>
    <dbReference type="NCBI Taxonomy" id="4058"/>
    <lineage>
        <taxon>Eukaryota</taxon>
        <taxon>Viridiplantae</taxon>
        <taxon>Streptophyta</taxon>
        <taxon>Embryophyta</taxon>
        <taxon>Tracheophyta</taxon>
        <taxon>Spermatophyta</taxon>
        <taxon>Magnoliopsida</taxon>
        <taxon>eudicotyledons</taxon>
        <taxon>Gunneridae</taxon>
        <taxon>Pentapetalae</taxon>
        <taxon>asterids</taxon>
        <taxon>lamiids</taxon>
        <taxon>Gentianales</taxon>
        <taxon>Apocynaceae</taxon>
        <taxon>Rauvolfioideae</taxon>
        <taxon>Vinceae</taxon>
        <taxon>Catharanthinae</taxon>
        <taxon>Catharanthus</taxon>
    </lineage>
</organism>
<reference evidence="2" key="1">
    <citation type="journal article" date="2023" name="Nat. Plants">
        <title>Single-cell RNA sequencing provides a high-resolution roadmap for understanding the multicellular compartmentation of specialized metabolism.</title>
        <authorList>
            <person name="Sun S."/>
            <person name="Shen X."/>
            <person name="Li Y."/>
            <person name="Li Y."/>
            <person name="Wang S."/>
            <person name="Li R."/>
            <person name="Zhang H."/>
            <person name="Shen G."/>
            <person name="Guo B."/>
            <person name="Wei J."/>
            <person name="Xu J."/>
            <person name="St-Pierre B."/>
            <person name="Chen S."/>
            <person name="Sun C."/>
        </authorList>
    </citation>
    <scope>NUCLEOTIDE SEQUENCE [LARGE SCALE GENOMIC DNA]</scope>
</reference>